<organism evidence="1 2">
    <name type="scientific">Marininema mesophilum</name>
    <dbReference type="NCBI Taxonomy" id="1048340"/>
    <lineage>
        <taxon>Bacteria</taxon>
        <taxon>Bacillati</taxon>
        <taxon>Bacillota</taxon>
        <taxon>Bacilli</taxon>
        <taxon>Bacillales</taxon>
        <taxon>Thermoactinomycetaceae</taxon>
        <taxon>Marininema</taxon>
    </lineage>
</organism>
<dbReference type="EMBL" id="FNNQ01000013">
    <property type="protein sequence ID" value="SDX29779.1"/>
    <property type="molecule type" value="Genomic_DNA"/>
</dbReference>
<evidence type="ECO:0000313" key="2">
    <source>
        <dbReference type="Proteomes" id="UP000198534"/>
    </source>
</evidence>
<dbReference type="InterPro" id="IPR014852">
    <property type="entry name" value="YwhD"/>
</dbReference>
<gene>
    <name evidence="1" type="ORF">SAMN05444487_113109</name>
</gene>
<proteinExistence type="predicted"/>
<name>A0A1H3ALT0_9BACL</name>
<evidence type="ECO:0000313" key="1">
    <source>
        <dbReference type="EMBL" id="SDX29779.1"/>
    </source>
</evidence>
<dbReference type="Pfam" id="PF08741">
    <property type="entry name" value="YwhD"/>
    <property type="match status" value="1"/>
</dbReference>
<accession>A0A1H3ALT0</accession>
<dbReference type="OrthoDB" id="2374547at2"/>
<protein>
    <submittedName>
        <fullName evidence="1">YwhD family protein</fullName>
    </submittedName>
</protein>
<dbReference type="AlphaFoldDB" id="A0A1H3ALT0"/>
<dbReference type="STRING" id="1048340.SAMN05444487_113109"/>
<dbReference type="RefSeq" id="WP_091741718.1">
    <property type="nucleotide sequence ID" value="NZ_FNNQ01000013.1"/>
</dbReference>
<sequence>MGKKNSGFNIIREDSTTHGGYHTGTLNISNLSAILVDGDEAHIDLGLIHAKSKAERGIKFSSDPKDVPKEGNPKDYWVVWVAIDRKEEGPYYAGLTACSMTVNREARRGWKNLAEHVNRMDDALKRRIKVAGLDDQHKGALKRLLIENNSEWWENASQELKSALTTADEK</sequence>
<dbReference type="Proteomes" id="UP000198534">
    <property type="component" value="Unassembled WGS sequence"/>
</dbReference>
<keyword evidence="2" id="KW-1185">Reference proteome</keyword>
<reference evidence="1 2" key="1">
    <citation type="submission" date="2016-10" db="EMBL/GenBank/DDBJ databases">
        <authorList>
            <person name="de Groot N.N."/>
        </authorList>
    </citation>
    <scope>NUCLEOTIDE SEQUENCE [LARGE SCALE GENOMIC DNA]</scope>
    <source>
        <strain evidence="1 2">DSM 45610</strain>
    </source>
</reference>